<reference evidence="1 2" key="1">
    <citation type="submission" date="2020-09" db="EMBL/GenBank/DDBJ databases">
        <title>Complete genomes of bradyrhizobia occurring on native shrubby legumes in Australia.</title>
        <authorList>
            <person name="Lafay B."/>
        </authorList>
    </citation>
    <scope>NUCLEOTIDE SEQUENCE [LARGE SCALE GENOMIC DNA]</scope>
    <source>
        <strain evidence="1 2">BDV5040</strain>
    </source>
</reference>
<sequence>MSERPDFIGRAVTRPKGFSYDQFEIGKRIEHHWGRTLNLSESVLFSTLTLSANPTYFNLEYAKKLGEDQIPINPYFVYLVVFGLSVEDLTEGGRVGALVAVEKLRFLRSCYSGDTVTSVSTVQDKRVSATKPDMGLVTWHTQGFNQRGDVVVEYIRTNMMNVRN</sequence>
<dbReference type="EMBL" id="CP061379">
    <property type="protein sequence ID" value="QPF90721.1"/>
    <property type="molecule type" value="Genomic_DNA"/>
</dbReference>
<dbReference type="KEGG" id="bcou:IC761_30240"/>
<evidence type="ECO:0000313" key="1">
    <source>
        <dbReference type="EMBL" id="QPF90721.1"/>
    </source>
</evidence>
<dbReference type="SUPFAM" id="SSF54637">
    <property type="entry name" value="Thioesterase/thiol ester dehydrase-isomerase"/>
    <property type="match status" value="1"/>
</dbReference>
<gene>
    <name evidence="1" type="ORF">IC761_30240</name>
</gene>
<dbReference type="PANTHER" id="PTHR43664">
    <property type="entry name" value="MONOAMINE OXIDASE-RELATED"/>
    <property type="match status" value="1"/>
</dbReference>
<dbReference type="Pfam" id="PF19315">
    <property type="entry name" value="MC_hydratase"/>
    <property type="match status" value="1"/>
</dbReference>
<accession>A0A7S9GZB5</accession>
<name>A0A7S9GZB5_9BRAD</name>
<dbReference type="InterPro" id="IPR029069">
    <property type="entry name" value="HotDog_dom_sf"/>
</dbReference>
<dbReference type="RefSeq" id="WP_195800304.1">
    <property type="nucleotide sequence ID" value="NZ_CP061379.1"/>
</dbReference>
<organism evidence="1 2">
    <name type="scientific">Bradyrhizobium commune</name>
    <dbReference type="NCBI Taxonomy" id="83627"/>
    <lineage>
        <taxon>Bacteria</taxon>
        <taxon>Pseudomonadati</taxon>
        <taxon>Pseudomonadota</taxon>
        <taxon>Alphaproteobacteria</taxon>
        <taxon>Hyphomicrobiales</taxon>
        <taxon>Nitrobacteraceae</taxon>
        <taxon>Bradyrhizobium</taxon>
    </lineage>
</organism>
<dbReference type="Proteomes" id="UP000594621">
    <property type="component" value="Chromosome"/>
</dbReference>
<evidence type="ECO:0000313" key="2">
    <source>
        <dbReference type="Proteomes" id="UP000594621"/>
    </source>
</evidence>
<dbReference type="InterPro" id="IPR048274">
    <property type="entry name" value="MC_hydratase"/>
</dbReference>
<proteinExistence type="predicted"/>
<protein>
    <submittedName>
        <fullName evidence="1">MaoC family dehydratase</fullName>
    </submittedName>
</protein>
<dbReference type="PANTHER" id="PTHR43664:SF1">
    <property type="entry name" value="BETA-METHYLMALYL-COA DEHYDRATASE"/>
    <property type="match status" value="1"/>
</dbReference>
<keyword evidence="2" id="KW-1185">Reference proteome</keyword>
<dbReference type="InterPro" id="IPR052342">
    <property type="entry name" value="MCH/BMMD"/>
</dbReference>
<dbReference type="AlphaFoldDB" id="A0A7S9GZB5"/>
<dbReference type="CDD" id="cd03451">
    <property type="entry name" value="FkbR2"/>
    <property type="match status" value="1"/>
</dbReference>
<dbReference type="Gene3D" id="3.10.129.10">
    <property type="entry name" value="Hotdog Thioesterase"/>
    <property type="match status" value="1"/>
</dbReference>
<dbReference type="GO" id="GO:0016829">
    <property type="term" value="F:lyase activity"/>
    <property type="evidence" value="ECO:0007669"/>
    <property type="project" value="InterPro"/>
</dbReference>